<dbReference type="InterPro" id="IPR016160">
    <property type="entry name" value="Ald_DH_CS_CYS"/>
</dbReference>
<accession>A0ABN2IGD7</accession>
<dbReference type="EMBL" id="BAAAPL010000002">
    <property type="protein sequence ID" value="GAA1704611.1"/>
    <property type="molecule type" value="Genomic_DNA"/>
</dbReference>
<evidence type="ECO:0000313" key="3">
    <source>
        <dbReference type="EMBL" id="GAA1704611.1"/>
    </source>
</evidence>
<name>A0ABN2IGD7_9MICO</name>
<reference evidence="3 4" key="1">
    <citation type="journal article" date="2019" name="Int. J. Syst. Evol. Microbiol.">
        <title>The Global Catalogue of Microorganisms (GCM) 10K type strain sequencing project: providing services to taxonomists for standard genome sequencing and annotation.</title>
        <authorList>
            <consortium name="The Broad Institute Genomics Platform"/>
            <consortium name="The Broad Institute Genome Sequencing Center for Infectious Disease"/>
            <person name="Wu L."/>
            <person name="Ma J."/>
        </authorList>
    </citation>
    <scope>NUCLEOTIDE SEQUENCE [LARGE SCALE GENOMIC DNA]</scope>
    <source>
        <strain evidence="3 4">JCM 15577</strain>
    </source>
</reference>
<dbReference type="RefSeq" id="WP_344072768.1">
    <property type="nucleotide sequence ID" value="NZ_BAAAPL010000002.1"/>
</dbReference>
<dbReference type="Gene3D" id="3.40.309.10">
    <property type="entry name" value="Aldehyde Dehydrogenase, Chain A, domain 2"/>
    <property type="match status" value="1"/>
</dbReference>
<dbReference type="InterPro" id="IPR016162">
    <property type="entry name" value="Ald_DH_N"/>
</dbReference>
<evidence type="ECO:0000259" key="2">
    <source>
        <dbReference type="Pfam" id="PF00171"/>
    </source>
</evidence>
<dbReference type="Gene3D" id="3.40.605.10">
    <property type="entry name" value="Aldehyde Dehydrogenase, Chain A, domain 1"/>
    <property type="match status" value="1"/>
</dbReference>
<proteinExistence type="predicted"/>
<gene>
    <name evidence="3" type="ORF">GCM10009808_23210</name>
</gene>
<dbReference type="SUPFAM" id="SSF53720">
    <property type="entry name" value="ALDH-like"/>
    <property type="match status" value="1"/>
</dbReference>
<keyword evidence="4" id="KW-1185">Reference proteome</keyword>
<evidence type="ECO:0000313" key="4">
    <source>
        <dbReference type="Proteomes" id="UP001501690"/>
    </source>
</evidence>
<sequence>MSITVEANLVGGRLTTEGSGDPIPVLNPADYSVIGHVPAMGAADVDVVLDAAVAGAKTWRSTGPIARGRVLLDAAALIRAEAAELAELIVSEMGKTRAEATGEVGKAAEFFEYYGGMGREGFGTVIPDARPSTFAMYVREPIGVVLLVTPWNDPLLTPARKMAPALIAGNAVVIKPATETPLITLKLAQILHRAGIPEGVLGTVTGRGSEIGDLLTTDSRLAAVSFTGSTSVGLGLQRKLAGSGVRVQTEMGGKNAAVVMADADLDMITPILMGGAFGQAGQRCTATSRLIVQRSIADEVRARVSAGLAALRVGAGGAEGTDIGPVVSRSAQADIASRVQAGLDEGATIVATAPLAEGMTDTGAFVQPVLLTVDADNSLWNEEIFGPVLSMIEVEDLDEAIDYVNASAYGLSSAIYTGSLDAAFRFIDAVDTGQVSVNQPTSGWDIHQPFGGFKESGSAFKEQGSVALEFYTRVKTVAVRSR</sequence>
<dbReference type="Proteomes" id="UP001501690">
    <property type="component" value="Unassembled WGS sequence"/>
</dbReference>
<keyword evidence="1" id="KW-0560">Oxidoreductase</keyword>
<dbReference type="PROSITE" id="PS00070">
    <property type="entry name" value="ALDEHYDE_DEHYDR_CYS"/>
    <property type="match status" value="1"/>
</dbReference>
<dbReference type="InterPro" id="IPR016163">
    <property type="entry name" value="Ald_DH_C"/>
</dbReference>
<comment type="caution">
    <text evidence="3">The sequence shown here is derived from an EMBL/GenBank/DDBJ whole genome shotgun (WGS) entry which is preliminary data.</text>
</comment>
<dbReference type="InterPro" id="IPR016161">
    <property type="entry name" value="Ald_DH/histidinol_DH"/>
</dbReference>
<evidence type="ECO:0000256" key="1">
    <source>
        <dbReference type="ARBA" id="ARBA00023002"/>
    </source>
</evidence>
<protein>
    <submittedName>
        <fullName evidence="3">Aldehyde dehydrogenase family protein</fullName>
    </submittedName>
</protein>
<dbReference type="PANTHER" id="PTHR11699">
    <property type="entry name" value="ALDEHYDE DEHYDROGENASE-RELATED"/>
    <property type="match status" value="1"/>
</dbReference>
<dbReference type="InterPro" id="IPR015590">
    <property type="entry name" value="Aldehyde_DH_dom"/>
</dbReference>
<feature type="domain" description="Aldehyde dehydrogenase" evidence="2">
    <location>
        <begin position="18"/>
        <end position="477"/>
    </location>
</feature>
<organism evidence="3 4">
    <name type="scientific">Microbacterium sediminicola</name>
    <dbReference type="NCBI Taxonomy" id="415210"/>
    <lineage>
        <taxon>Bacteria</taxon>
        <taxon>Bacillati</taxon>
        <taxon>Actinomycetota</taxon>
        <taxon>Actinomycetes</taxon>
        <taxon>Micrococcales</taxon>
        <taxon>Microbacteriaceae</taxon>
        <taxon>Microbacterium</taxon>
    </lineage>
</organism>
<dbReference type="Pfam" id="PF00171">
    <property type="entry name" value="Aldedh"/>
    <property type="match status" value="1"/>
</dbReference>